<dbReference type="Gene3D" id="1.10.10.10">
    <property type="entry name" value="Winged helix-like DNA-binding domain superfamily/Winged helix DNA-binding domain"/>
    <property type="match status" value="1"/>
</dbReference>
<dbReference type="InterPro" id="IPR013249">
    <property type="entry name" value="RNA_pol_sigma70_r4_t2"/>
</dbReference>
<comment type="similarity">
    <text evidence="1">Belongs to the sigma-70 factor family. ECF subfamily.</text>
</comment>
<evidence type="ECO:0000313" key="9">
    <source>
        <dbReference type="Proteomes" id="UP000294902"/>
    </source>
</evidence>
<dbReference type="AlphaFoldDB" id="A0A4R3MSG6"/>
<dbReference type="GO" id="GO:0003677">
    <property type="term" value="F:DNA binding"/>
    <property type="evidence" value="ECO:0007669"/>
    <property type="project" value="UniProtKB-KW"/>
</dbReference>
<keyword evidence="4" id="KW-0238">DNA-binding</keyword>
<accession>A0A4R3MSG6</accession>
<evidence type="ECO:0000256" key="4">
    <source>
        <dbReference type="ARBA" id="ARBA00023125"/>
    </source>
</evidence>
<keyword evidence="5" id="KW-0804">Transcription</keyword>
<keyword evidence="2" id="KW-0805">Transcription regulation</keyword>
<evidence type="ECO:0000259" key="7">
    <source>
        <dbReference type="Pfam" id="PF08281"/>
    </source>
</evidence>
<dbReference type="GO" id="GO:0016987">
    <property type="term" value="F:sigma factor activity"/>
    <property type="evidence" value="ECO:0007669"/>
    <property type="project" value="UniProtKB-KW"/>
</dbReference>
<comment type="caution">
    <text evidence="8">The sequence shown here is derived from an EMBL/GenBank/DDBJ whole genome shotgun (WGS) entry which is preliminary data.</text>
</comment>
<evidence type="ECO:0000256" key="2">
    <source>
        <dbReference type="ARBA" id="ARBA00023015"/>
    </source>
</evidence>
<organism evidence="8 9">
    <name type="scientific">Natranaerovirga pectinivora</name>
    <dbReference type="NCBI Taxonomy" id="682400"/>
    <lineage>
        <taxon>Bacteria</taxon>
        <taxon>Bacillati</taxon>
        <taxon>Bacillota</taxon>
        <taxon>Clostridia</taxon>
        <taxon>Lachnospirales</taxon>
        <taxon>Natranaerovirgaceae</taxon>
        <taxon>Natranaerovirga</taxon>
    </lineage>
</organism>
<dbReference type="Pfam" id="PF04542">
    <property type="entry name" value="Sigma70_r2"/>
    <property type="match status" value="1"/>
</dbReference>
<dbReference type="InterPro" id="IPR013325">
    <property type="entry name" value="RNA_pol_sigma_r2"/>
</dbReference>
<evidence type="ECO:0000313" key="8">
    <source>
        <dbReference type="EMBL" id="TCT17178.1"/>
    </source>
</evidence>
<dbReference type="Proteomes" id="UP000294902">
    <property type="component" value="Unassembled WGS sequence"/>
</dbReference>
<dbReference type="InterPro" id="IPR013324">
    <property type="entry name" value="RNA_pol_sigma_r3/r4-like"/>
</dbReference>
<dbReference type="Pfam" id="PF08281">
    <property type="entry name" value="Sigma70_r4_2"/>
    <property type="match status" value="1"/>
</dbReference>
<dbReference type="SUPFAM" id="SSF88946">
    <property type="entry name" value="Sigma2 domain of RNA polymerase sigma factors"/>
    <property type="match status" value="1"/>
</dbReference>
<keyword evidence="3" id="KW-0731">Sigma factor</keyword>
<evidence type="ECO:0000259" key="6">
    <source>
        <dbReference type="Pfam" id="PF04542"/>
    </source>
</evidence>
<dbReference type="InterPro" id="IPR039425">
    <property type="entry name" value="RNA_pol_sigma-70-like"/>
</dbReference>
<name>A0A4R3MSG6_9FIRM</name>
<protein>
    <submittedName>
        <fullName evidence="8">RNA polymerase sigma-70 factor (ECF subfamily)</fullName>
    </submittedName>
</protein>
<feature type="domain" description="RNA polymerase sigma-70 region 2" evidence="6">
    <location>
        <begin position="26"/>
        <end position="87"/>
    </location>
</feature>
<dbReference type="InterPro" id="IPR036388">
    <property type="entry name" value="WH-like_DNA-bd_sf"/>
</dbReference>
<dbReference type="EMBL" id="SMAL01000001">
    <property type="protein sequence ID" value="TCT17178.1"/>
    <property type="molecule type" value="Genomic_DNA"/>
</dbReference>
<dbReference type="NCBIfam" id="TIGR02937">
    <property type="entry name" value="sigma70-ECF"/>
    <property type="match status" value="1"/>
</dbReference>
<dbReference type="Gene3D" id="1.10.1740.10">
    <property type="match status" value="1"/>
</dbReference>
<dbReference type="RefSeq" id="WP_132249855.1">
    <property type="nucleotide sequence ID" value="NZ_SMAL01000001.1"/>
</dbReference>
<proteinExistence type="inferred from homology"/>
<dbReference type="PANTHER" id="PTHR43133">
    <property type="entry name" value="RNA POLYMERASE ECF-TYPE SIGMA FACTO"/>
    <property type="match status" value="1"/>
</dbReference>
<keyword evidence="9" id="KW-1185">Reference proteome</keyword>
<evidence type="ECO:0000256" key="5">
    <source>
        <dbReference type="ARBA" id="ARBA00023163"/>
    </source>
</evidence>
<dbReference type="InterPro" id="IPR007627">
    <property type="entry name" value="RNA_pol_sigma70_r2"/>
</dbReference>
<sequence>MEPDISKLILLIKKKKPSALEKIMNLYMNSVYGIAKSIIGTIGSEEDIEECVQDVFIDVWDNIDKYDAERGAFKTWIFILCKYKALNKKKSIEPTLQTVAINETHFSSDSLEKSLLSKEAKSEIIDAIKSLGKIDREVFVRRFLLEESINEICEFMNLSRQAVDNRLWRGKKLIRAILNSKERGHFYG</sequence>
<evidence type="ECO:0000256" key="3">
    <source>
        <dbReference type="ARBA" id="ARBA00023082"/>
    </source>
</evidence>
<gene>
    <name evidence="8" type="ORF">EDC18_101476</name>
</gene>
<dbReference type="SUPFAM" id="SSF88659">
    <property type="entry name" value="Sigma3 and sigma4 domains of RNA polymerase sigma factors"/>
    <property type="match status" value="1"/>
</dbReference>
<evidence type="ECO:0000256" key="1">
    <source>
        <dbReference type="ARBA" id="ARBA00010641"/>
    </source>
</evidence>
<dbReference type="PANTHER" id="PTHR43133:SF8">
    <property type="entry name" value="RNA POLYMERASE SIGMA FACTOR HI_1459-RELATED"/>
    <property type="match status" value="1"/>
</dbReference>
<dbReference type="GO" id="GO:0006352">
    <property type="term" value="P:DNA-templated transcription initiation"/>
    <property type="evidence" value="ECO:0007669"/>
    <property type="project" value="InterPro"/>
</dbReference>
<dbReference type="InterPro" id="IPR014284">
    <property type="entry name" value="RNA_pol_sigma-70_dom"/>
</dbReference>
<reference evidence="8 9" key="1">
    <citation type="submission" date="2019-03" db="EMBL/GenBank/DDBJ databases">
        <title>Genomic Encyclopedia of Type Strains, Phase IV (KMG-IV): sequencing the most valuable type-strain genomes for metagenomic binning, comparative biology and taxonomic classification.</title>
        <authorList>
            <person name="Goeker M."/>
        </authorList>
    </citation>
    <scope>NUCLEOTIDE SEQUENCE [LARGE SCALE GENOMIC DNA]</scope>
    <source>
        <strain evidence="8 9">DSM 24629</strain>
    </source>
</reference>
<dbReference type="OrthoDB" id="2678696at2"/>
<feature type="domain" description="RNA polymerase sigma factor 70 region 4 type 2" evidence="7">
    <location>
        <begin position="123"/>
        <end position="173"/>
    </location>
</feature>